<reference evidence="1 2" key="1">
    <citation type="submission" date="2023-07" db="EMBL/GenBank/DDBJ databases">
        <title>Sorghum-associated microbial communities from plants grown in Nebraska, USA.</title>
        <authorList>
            <person name="Schachtman D."/>
        </authorList>
    </citation>
    <scope>NUCLEOTIDE SEQUENCE [LARGE SCALE GENOMIC DNA]</scope>
    <source>
        <strain evidence="1 2">BE198</strain>
    </source>
</reference>
<accession>A0ABU1WD86</accession>
<dbReference type="RefSeq" id="WP_310063010.1">
    <property type="nucleotide sequence ID" value="NZ_JAVDVY010000002.1"/>
</dbReference>
<dbReference type="EMBL" id="JAVDVY010000002">
    <property type="protein sequence ID" value="MDR7135375.1"/>
    <property type="molecule type" value="Genomic_DNA"/>
</dbReference>
<evidence type="ECO:0008006" key="3">
    <source>
        <dbReference type="Google" id="ProtNLM"/>
    </source>
</evidence>
<keyword evidence="2" id="KW-1185">Reference proteome</keyword>
<organism evidence="1 2">
    <name type="scientific">Lysobacter niastensis</name>
    <dbReference type="NCBI Taxonomy" id="380629"/>
    <lineage>
        <taxon>Bacteria</taxon>
        <taxon>Pseudomonadati</taxon>
        <taxon>Pseudomonadota</taxon>
        <taxon>Gammaproteobacteria</taxon>
        <taxon>Lysobacterales</taxon>
        <taxon>Lysobacteraceae</taxon>
        <taxon>Lysobacter</taxon>
    </lineage>
</organism>
<sequence length="91" mass="10202">MTPTKPDSHLELTLAHPGTDKSEILRALLRVDLGARINIDMEHMSVSIEGRFWKDDVIDAIKALGCRVASVNERPRSVMRPSWATSMLTNM</sequence>
<name>A0ABU1WD86_9GAMM</name>
<evidence type="ECO:0000313" key="1">
    <source>
        <dbReference type="EMBL" id="MDR7135375.1"/>
    </source>
</evidence>
<proteinExistence type="predicted"/>
<evidence type="ECO:0000313" key="2">
    <source>
        <dbReference type="Proteomes" id="UP001251524"/>
    </source>
</evidence>
<dbReference type="Proteomes" id="UP001251524">
    <property type="component" value="Unassembled WGS sequence"/>
</dbReference>
<comment type="caution">
    <text evidence="1">The sequence shown here is derived from an EMBL/GenBank/DDBJ whole genome shotgun (WGS) entry which is preliminary data.</text>
</comment>
<gene>
    <name evidence="1" type="ORF">J2X06_002584</name>
</gene>
<protein>
    <recommendedName>
        <fullName evidence="3">HMA domain-containing protein</fullName>
    </recommendedName>
</protein>